<sequence length="892" mass="99591">MLPPIHKSTNGLSNERRGSGGGFFNESNRKQPIAAGFSSPSRVGYPENQSNDVLSVGTSSAFPLGQDRLAERMHGLERENEHFREELQHLRHFYSSNQQQHENDKLSVGKVAEDLQRLAHSFNNKLQADMSHQQREQQKAALLFAEVARLGHRVEGLESELRGIVEDTHRKFEAQEQHAQFMASVSSKQQHQAASPTRNAELHRQLRDIQDAMVQLRCEVDTDRSARWKNDAAIDAKLDAQLDRLNSKLTADKRDLACALDEQRQLVTGADFQRVTSHMREFSRVNDHLLALERWLHSEFGQIKRVFQSLAGDVDARFQCVLVELASGLKMWHAAQTRQEEDIGLRFHDLEEAVQLVVGAMQRKVRTLEEVIPLEVQARQKNDDKLRRRVEGVVKALGHAIETSRGEYLPQQSMLEQRVHQLELGRHKTSDEVSMQHSAMRETIQVFMEDSDAMLARLAAAVEQERIKGVHLVTAREAAPLEIPRDELAAETRRIGDALSALQAWTTLHEHECHQSRQVTPVAALTIAPVAVTTHGTEEMRMEAKRVKEELSALQTWAAMHGKECLQSAPAVVSPIAPGERNVEANSTKDEIGALQAWTVMHAQECRQFFDFLNWSMDDVRRESAVVQCLDTVIDQIVETQACGHLNTLAKGVTVALRQTRPASTVTPVPSLTSAAPKRAAKRDRPSRTHYTVQIPDKERYSQPGGNISPSPVSEEGASDMLDLSTTTYYASTDGEVDTNVVQIRENEESGERQQETRAQVVRDILAEEPVHPVADNDTYAIDMLGSPCSSYPGSMGNAQVNLASLVDNDPAVDPRQQINDAAEDEYSIDMTHDEEMEVVDRPAIAHSSPAHPRSEAEPQGNLHGGLQSSAEPPPPQENESPDEEESLTLDL</sequence>
<organism evidence="2 3">
    <name type="scientific">Phytophthora pseudosyringae</name>
    <dbReference type="NCBI Taxonomy" id="221518"/>
    <lineage>
        <taxon>Eukaryota</taxon>
        <taxon>Sar</taxon>
        <taxon>Stramenopiles</taxon>
        <taxon>Oomycota</taxon>
        <taxon>Peronosporomycetes</taxon>
        <taxon>Peronosporales</taxon>
        <taxon>Peronosporaceae</taxon>
        <taxon>Phytophthora</taxon>
    </lineage>
</organism>
<dbReference type="Proteomes" id="UP000694044">
    <property type="component" value="Unassembled WGS sequence"/>
</dbReference>
<proteinExistence type="predicted"/>
<comment type="caution">
    <text evidence="2">The sequence shown here is derived from an EMBL/GenBank/DDBJ whole genome shotgun (WGS) entry which is preliminary data.</text>
</comment>
<feature type="compositionally biased region" description="Polar residues" evidence="1">
    <location>
        <begin position="47"/>
        <end position="59"/>
    </location>
</feature>
<feature type="region of interest" description="Disordered" evidence="1">
    <location>
        <begin position="837"/>
        <end position="892"/>
    </location>
</feature>
<evidence type="ECO:0000256" key="1">
    <source>
        <dbReference type="SAM" id="MobiDB-lite"/>
    </source>
</evidence>
<protein>
    <submittedName>
        <fullName evidence="2">Uncharacterized protein</fullName>
    </submittedName>
</protein>
<dbReference type="EMBL" id="JAGDFM010000049">
    <property type="protein sequence ID" value="KAG7389119.1"/>
    <property type="molecule type" value="Genomic_DNA"/>
</dbReference>
<dbReference type="AlphaFoldDB" id="A0A8T1WBS6"/>
<reference evidence="2" key="1">
    <citation type="submission" date="2021-02" db="EMBL/GenBank/DDBJ databases">
        <authorList>
            <person name="Palmer J.M."/>
        </authorList>
    </citation>
    <scope>NUCLEOTIDE SEQUENCE</scope>
    <source>
        <strain evidence="2">SCRP734</strain>
    </source>
</reference>
<gene>
    <name evidence="2" type="ORF">PHYPSEUDO_011097</name>
</gene>
<evidence type="ECO:0000313" key="2">
    <source>
        <dbReference type="EMBL" id="KAG7389119.1"/>
    </source>
</evidence>
<keyword evidence="3" id="KW-1185">Reference proteome</keyword>
<dbReference type="OrthoDB" id="77577at2759"/>
<feature type="compositionally biased region" description="Polar residues" evidence="1">
    <location>
        <begin position="662"/>
        <end position="673"/>
    </location>
</feature>
<accession>A0A8T1WBS6</accession>
<name>A0A8T1WBS6_9STRA</name>
<feature type="compositionally biased region" description="Acidic residues" evidence="1">
    <location>
        <begin position="880"/>
        <end position="892"/>
    </location>
</feature>
<evidence type="ECO:0000313" key="3">
    <source>
        <dbReference type="Proteomes" id="UP000694044"/>
    </source>
</evidence>
<feature type="region of interest" description="Disordered" evidence="1">
    <location>
        <begin position="1"/>
        <end position="59"/>
    </location>
</feature>
<feature type="region of interest" description="Disordered" evidence="1">
    <location>
        <begin position="662"/>
        <end position="718"/>
    </location>
</feature>